<dbReference type="FunFam" id="3.40.50.1100:FF:000005">
    <property type="entry name" value="Threonine dehydratase catabolic"/>
    <property type="match status" value="1"/>
</dbReference>
<dbReference type="InterPro" id="IPR000634">
    <property type="entry name" value="Ser/Thr_deHydtase_PyrdxlP-BS"/>
</dbReference>
<evidence type="ECO:0000313" key="11">
    <source>
        <dbReference type="Proteomes" id="UP000542742"/>
    </source>
</evidence>
<dbReference type="GO" id="GO:0006567">
    <property type="term" value="P:L-threonine catabolic process"/>
    <property type="evidence" value="ECO:0007669"/>
    <property type="project" value="TreeGrafter"/>
</dbReference>
<feature type="domain" description="Tryptophan synthase beta chain-like PALP" evidence="9">
    <location>
        <begin position="15"/>
        <end position="299"/>
    </location>
</feature>
<keyword evidence="11" id="KW-1185">Reference proteome</keyword>
<evidence type="ECO:0000256" key="4">
    <source>
        <dbReference type="ARBA" id="ARBA00012096"/>
    </source>
</evidence>
<evidence type="ECO:0000256" key="5">
    <source>
        <dbReference type="ARBA" id="ARBA00022898"/>
    </source>
</evidence>
<dbReference type="SUPFAM" id="SSF53686">
    <property type="entry name" value="Tryptophan synthase beta subunit-like PLP-dependent enzymes"/>
    <property type="match status" value="1"/>
</dbReference>
<name>A0A7W7G6H4_9ACTN</name>
<dbReference type="Proteomes" id="UP000542742">
    <property type="component" value="Unassembled WGS sequence"/>
</dbReference>
<evidence type="ECO:0000256" key="6">
    <source>
        <dbReference type="ARBA" id="ARBA00023239"/>
    </source>
</evidence>
<dbReference type="GO" id="GO:0006565">
    <property type="term" value="P:L-serine catabolic process"/>
    <property type="evidence" value="ECO:0007669"/>
    <property type="project" value="TreeGrafter"/>
</dbReference>
<dbReference type="AlphaFoldDB" id="A0A7W7G6H4"/>
<keyword evidence="6 10" id="KW-0456">Lyase</keyword>
<evidence type="ECO:0000256" key="2">
    <source>
        <dbReference type="ARBA" id="ARBA00001933"/>
    </source>
</evidence>
<dbReference type="EC" id="4.3.1.19" evidence="4"/>
<evidence type="ECO:0000256" key="3">
    <source>
        <dbReference type="ARBA" id="ARBA00010869"/>
    </source>
</evidence>
<dbReference type="InterPro" id="IPR050147">
    <property type="entry name" value="Ser/Thr_Dehydratase"/>
</dbReference>
<comment type="cofactor">
    <cofactor evidence="2">
        <name>pyridoxal 5'-phosphate</name>
        <dbReference type="ChEBI" id="CHEBI:597326"/>
    </cofactor>
</comment>
<dbReference type="GO" id="GO:0003941">
    <property type="term" value="F:L-serine ammonia-lyase activity"/>
    <property type="evidence" value="ECO:0007669"/>
    <property type="project" value="TreeGrafter"/>
</dbReference>
<sequence length="334" mass="34027">MSFSYADVRAAVPTISRHLPPTPMWSYPVLNAAVGATVHVKHENAQPVGAFKARGALNLLASTPGRGAVTYSTGNHAQSMAWASHLFDTPCTVVMPEGANPAKVAAVQAWGATVILTGATLADAEAHAVDLADRTGHRLVSPGDTPELLAGVGTLYQEILTARPGLDAIVVPVGSGTGAAAAAVVAEAVAPRCEVIAVQSSASPAAHDSWRSGALCTRPNKTRVEGLATGRGYDLPQQIMRKHLADFVLVSDDSIAEAQRLLAAAAHTLAEGAGAAALAALLAFPDRFAGREVAVICSGGNASPTELATLSPDAQVADHVAKDRGPAEGGQQVA</sequence>
<evidence type="ECO:0000313" key="10">
    <source>
        <dbReference type="EMBL" id="MBB4697420.1"/>
    </source>
</evidence>
<reference evidence="10 11" key="1">
    <citation type="submission" date="2020-08" db="EMBL/GenBank/DDBJ databases">
        <title>Sequencing the genomes of 1000 actinobacteria strains.</title>
        <authorList>
            <person name="Klenk H.-P."/>
        </authorList>
    </citation>
    <scope>NUCLEOTIDE SEQUENCE [LARGE SCALE GENOMIC DNA]</scope>
    <source>
        <strain evidence="10 11">DSM 45518</strain>
    </source>
</reference>
<dbReference type="GO" id="GO:0009097">
    <property type="term" value="P:isoleucine biosynthetic process"/>
    <property type="evidence" value="ECO:0007669"/>
    <property type="project" value="TreeGrafter"/>
</dbReference>
<evidence type="ECO:0000256" key="7">
    <source>
        <dbReference type="ARBA" id="ARBA00025527"/>
    </source>
</evidence>
<protein>
    <recommendedName>
        <fullName evidence="4">threonine ammonia-lyase</fullName>
        <ecNumber evidence="4">4.3.1.19</ecNumber>
    </recommendedName>
    <alternativeName>
        <fullName evidence="8">Threonine deaminase</fullName>
    </alternativeName>
</protein>
<comment type="catalytic activity">
    <reaction evidence="1">
        <text>L-threonine = 2-oxobutanoate + NH4(+)</text>
        <dbReference type="Rhea" id="RHEA:22108"/>
        <dbReference type="ChEBI" id="CHEBI:16763"/>
        <dbReference type="ChEBI" id="CHEBI:28938"/>
        <dbReference type="ChEBI" id="CHEBI:57926"/>
        <dbReference type="EC" id="4.3.1.19"/>
    </reaction>
</comment>
<evidence type="ECO:0000256" key="8">
    <source>
        <dbReference type="ARBA" id="ARBA00031427"/>
    </source>
</evidence>
<dbReference type="GO" id="GO:0004794">
    <property type="term" value="F:threonine deaminase activity"/>
    <property type="evidence" value="ECO:0007669"/>
    <property type="project" value="UniProtKB-EC"/>
</dbReference>
<dbReference type="Pfam" id="PF00291">
    <property type="entry name" value="PALP"/>
    <property type="match status" value="1"/>
</dbReference>
<comment type="similarity">
    <text evidence="3">Belongs to the serine/threonine dehydratase family.</text>
</comment>
<comment type="function">
    <text evidence="7">Catalyzes the anaerobic formation of alpha-ketobutyrate and ammonia from threonine in a two-step reaction. The first step involved a dehydration of threonine and a production of enamine intermediates (aminocrotonate), which tautomerizes to its imine form (iminobutyrate). Both intermediates are unstable and short-lived. The second step is the nonenzymatic hydrolysis of the enamine/imine intermediates to form 2-ketobutyrate and free ammonia. In the low water environment of the cell, the second step is accelerated by RidA.</text>
</comment>
<accession>A0A7W7G6H4</accession>
<comment type="caution">
    <text evidence="10">The sequence shown here is derived from an EMBL/GenBank/DDBJ whole genome shotgun (WGS) entry which is preliminary data.</text>
</comment>
<dbReference type="PANTHER" id="PTHR48078:SF7">
    <property type="entry name" value="BLL6502 PROTEIN"/>
    <property type="match status" value="1"/>
</dbReference>
<dbReference type="InterPro" id="IPR036052">
    <property type="entry name" value="TrpB-like_PALP_sf"/>
</dbReference>
<dbReference type="PANTHER" id="PTHR48078">
    <property type="entry name" value="THREONINE DEHYDRATASE, MITOCHONDRIAL-RELATED"/>
    <property type="match status" value="1"/>
</dbReference>
<keyword evidence="5" id="KW-0663">Pyridoxal phosphate</keyword>
<organism evidence="10 11">
    <name type="scientific">Paractinoplanes abujensis</name>
    <dbReference type="NCBI Taxonomy" id="882441"/>
    <lineage>
        <taxon>Bacteria</taxon>
        <taxon>Bacillati</taxon>
        <taxon>Actinomycetota</taxon>
        <taxon>Actinomycetes</taxon>
        <taxon>Micromonosporales</taxon>
        <taxon>Micromonosporaceae</taxon>
        <taxon>Paractinoplanes</taxon>
    </lineage>
</organism>
<dbReference type="PROSITE" id="PS00165">
    <property type="entry name" value="DEHYDRATASE_SER_THR"/>
    <property type="match status" value="1"/>
</dbReference>
<dbReference type="Gene3D" id="3.40.50.1100">
    <property type="match status" value="2"/>
</dbReference>
<dbReference type="GO" id="GO:0030170">
    <property type="term" value="F:pyridoxal phosphate binding"/>
    <property type="evidence" value="ECO:0007669"/>
    <property type="project" value="InterPro"/>
</dbReference>
<dbReference type="InterPro" id="IPR001926">
    <property type="entry name" value="TrpB-like_PALP"/>
</dbReference>
<evidence type="ECO:0000259" key="9">
    <source>
        <dbReference type="Pfam" id="PF00291"/>
    </source>
</evidence>
<evidence type="ECO:0000256" key="1">
    <source>
        <dbReference type="ARBA" id="ARBA00001274"/>
    </source>
</evidence>
<gene>
    <name evidence="10" type="ORF">BKA14_007568</name>
</gene>
<dbReference type="EMBL" id="JACHMF010000001">
    <property type="protein sequence ID" value="MBB4697420.1"/>
    <property type="molecule type" value="Genomic_DNA"/>
</dbReference>
<proteinExistence type="inferred from homology"/>
<dbReference type="RefSeq" id="WP_184955541.1">
    <property type="nucleotide sequence ID" value="NZ_BOMC01000016.1"/>
</dbReference>